<dbReference type="PANTHER" id="PTHR47961">
    <property type="entry name" value="DNA POLYMERASE THETA, PUTATIVE (AFU_ORTHOLOGUE AFUA_1G05260)-RELATED"/>
    <property type="match status" value="1"/>
</dbReference>
<dbReference type="Gene3D" id="1.10.3380.30">
    <property type="match status" value="1"/>
</dbReference>
<dbReference type="SMART" id="SM00487">
    <property type="entry name" value="DEXDc"/>
    <property type="match status" value="1"/>
</dbReference>
<protein>
    <recommendedName>
        <fullName evidence="9">DEAD/DEAH box helicase</fullName>
    </recommendedName>
</protein>
<dbReference type="CDD" id="cd17921">
    <property type="entry name" value="DEXHc_Ski2"/>
    <property type="match status" value="1"/>
</dbReference>
<keyword evidence="4" id="KW-0067">ATP-binding</keyword>
<gene>
    <name evidence="7" type="ORF">DL347_04260</name>
</gene>
<dbReference type="InterPro" id="IPR001650">
    <property type="entry name" value="Helicase_C-like"/>
</dbReference>
<organism evidence="7 8">
    <name type="scientific">Pseudomonas fluorescens</name>
    <dbReference type="NCBI Taxonomy" id="294"/>
    <lineage>
        <taxon>Bacteria</taxon>
        <taxon>Pseudomonadati</taxon>
        <taxon>Pseudomonadota</taxon>
        <taxon>Gammaproteobacteria</taxon>
        <taxon>Pseudomonadales</taxon>
        <taxon>Pseudomonadaceae</taxon>
        <taxon>Pseudomonas</taxon>
    </lineage>
</organism>
<dbReference type="Pfam" id="PF00270">
    <property type="entry name" value="DEAD"/>
    <property type="match status" value="1"/>
</dbReference>
<dbReference type="RefSeq" id="WP_115485850.1">
    <property type="nucleotide sequence ID" value="NZ_QRBA01000002.1"/>
</dbReference>
<feature type="domain" description="Helicase ATP-binding" evidence="5">
    <location>
        <begin position="37"/>
        <end position="214"/>
    </location>
</feature>
<evidence type="ECO:0000256" key="2">
    <source>
        <dbReference type="ARBA" id="ARBA00022801"/>
    </source>
</evidence>
<dbReference type="EMBL" id="QRBA01000002">
    <property type="protein sequence ID" value="RDS92395.1"/>
    <property type="molecule type" value="Genomic_DNA"/>
</dbReference>
<dbReference type="InterPro" id="IPR027417">
    <property type="entry name" value="P-loop_NTPase"/>
</dbReference>
<evidence type="ECO:0000256" key="4">
    <source>
        <dbReference type="ARBA" id="ARBA00022840"/>
    </source>
</evidence>
<dbReference type="InterPro" id="IPR014001">
    <property type="entry name" value="Helicase_ATP-bd"/>
</dbReference>
<keyword evidence="1" id="KW-0547">Nucleotide-binding</keyword>
<name>A0A7Z6N0H8_PSEFL</name>
<proteinExistence type="predicted"/>
<keyword evidence="2" id="KW-0378">Hydrolase</keyword>
<evidence type="ECO:0000256" key="3">
    <source>
        <dbReference type="ARBA" id="ARBA00022806"/>
    </source>
</evidence>
<evidence type="ECO:0000256" key="1">
    <source>
        <dbReference type="ARBA" id="ARBA00022741"/>
    </source>
</evidence>
<evidence type="ECO:0000313" key="8">
    <source>
        <dbReference type="Proteomes" id="UP000255541"/>
    </source>
</evidence>
<dbReference type="Pfam" id="PF00271">
    <property type="entry name" value="Helicase_C"/>
    <property type="match status" value="1"/>
</dbReference>
<comment type="caution">
    <text evidence="7">The sequence shown here is derived from an EMBL/GenBank/DDBJ whole genome shotgun (WGS) entry which is preliminary data.</text>
</comment>
<evidence type="ECO:0000259" key="6">
    <source>
        <dbReference type="PROSITE" id="PS51194"/>
    </source>
</evidence>
<evidence type="ECO:0000313" key="7">
    <source>
        <dbReference type="EMBL" id="RDS92395.1"/>
    </source>
</evidence>
<dbReference type="AlphaFoldDB" id="A0A7Z6N0H8"/>
<dbReference type="GO" id="GO:0003676">
    <property type="term" value="F:nucleic acid binding"/>
    <property type="evidence" value="ECO:0007669"/>
    <property type="project" value="InterPro"/>
</dbReference>
<dbReference type="PROSITE" id="PS51194">
    <property type="entry name" value="HELICASE_CTER"/>
    <property type="match status" value="1"/>
</dbReference>
<dbReference type="SMART" id="SM00490">
    <property type="entry name" value="HELICc"/>
    <property type="match status" value="1"/>
</dbReference>
<dbReference type="GO" id="GO:0004386">
    <property type="term" value="F:helicase activity"/>
    <property type="evidence" value="ECO:0007669"/>
    <property type="project" value="UniProtKB-KW"/>
</dbReference>
<dbReference type="InterPro" id="IPR011545">
    <property type="entry name" value="DEAD/DEAH_box_helicase_dom"/>
</dbReference>
<dbReference type="PANTHER" id="PTHR47961:SF1">
    <property type="entry name" value="ATP-DEPENDENT HELICASE MJ1401-RELATED"/>
    <property type="match status" value="1"/>
</dbReference>
<dbReference type="Proteomes" id="UP000255541">
    <property type="component" value="Unassembled WGS sequence"/>
</dbReference>
<dbReference type="SUPFAM" id="SSF52540">
    <property type="entry name" value="P-loop containing nucleoside triphosphate hydrolases"/>
    <property type="match status" value="1"/>
</dbReference>
<dbReference type="InterPro" id="IPR050474">
    <property type="entry name" value="Hel308_SKI2-like"/>
</dbReference>
<evidence type="ECO:0008006" key="9">
    <source>
        <dbReference type="Google" id="ProtNLM"/>
    </source>
</evidence>
<dbReference type="Gene3D" id="3.40.50.300">
    <property type="entry name" value="P-loop containing nucleotide triphosphate hydrolases"/>
    <property type="match status" value="2"/>
</dbReference>
<feature type="domain" description="Helicase C-terminal" evidence="6">
    <location>
        <begin position="258"/>
        <end position="449"/>
    </location>
</feature>
<reference evidence="7 8" key="1">
    <citation type="submission" date="2018-07" db="EMBL/GenBank/DDBJ databases">
        <title>Draft Genome Sequence of Pseudomonas fluorescens AHK-1 associated with canker disease of kiwifruit.</title>
        <authorList>
            <person name="Wu Z."/>
        </authorList>
    </citation>
    <scope>NUCLEOTIDE SEQUENCE [LARGE SCALE GENOMIC DNA]</scope>
    <source>
        <strain evidence="7 8">AHK-1</strain>
    </source>
</reference>
<sequence length="962" mass="105884">MKYEFPDNHCLTQNVITKLSLFDGEVSFTDAQFGALDCGVGRGESLLVVSPTSTGKTLIGLWGIAQNLERGANAVYLVTHRALAQQKMSDFRSQLLNDFLNGDHSSLVLATGDSVKDAAGENCADPLGARVLVATYEKYLALLSASGIPSDMRNTVVVCDEIQIIADESRGQSVEVLLSLLRRVGWLQFIGLSAVLDTKDARELSDWLGVKLLLSPAREKHIEYSCHTPSGLITANTGQPDLLIGPIQQTPNILDAIALVKHVVKHEPGSLPLIVFCMTVKDTYTLAELLLGPIAPGQGSLDFDGLPATFANEFLSRSMGKRIAIHNADLTDDERGVVEAKLLSKDLDVVFATTTLAAGVNFPLASAIFSKFSRYNSPRKAYIPIDSAEFHNMAGRVGRMGYEGVSGKIFYFAKSQSEAIDARKYLNFGSMPLIKARISPDRFNLLALQLVSSGLCVTEGQVAELILGTFSAIRELEKNPVAYQRWPDRISLAVGELVAQGYLLLSDSKQLSATVVGKAVGLSGLTPETSTYLLKYICEKQDSLTSCLPKIDNLGDMDKLIFLLFSAALNSPEFVPMNGKGVTRNLPWALEKHPLFNADIYKDSLAETVWRANLKPVNAAHICSMWAKGAQLKDLEGLAPDLRAGAIRSLIRDLSWVLQGLASILTAVVDRRTPTELLPSVITDTMPDLRKLARLPRVIRRVIMRLTFGLPDNVLWLMELNADSEKYKLQREEILALGAAGYSSPQKLMLGSQEADDCRKEVFIKAKPAPVVKANWLRDAVRDWKTESRKKASKYHIKRAMNLDSVVYFKDYYESLGDFFELAFERLLTHLGINHTKLDSNKTTGAPDYLISLEGSPHLIFELKSKQGDKLVDYNDATEILSASEIHGYKDTSCVTLCHPGVDPSVPLAINSCTRLSVVESHDLAEALLRLRQGYLTQMQLWQWLTTPGQAVSDDLPFVEYD</sequence>
<dbReference type="GO" id="GO:0005524">
    <property type="term" value="F:ATP binding"/>
    <property type="evidence" value="ECO:0007669"/>
    <property type="project" value="UniProtKB-KW"/>
</dbReference>
<dbReference type="PROSITE" id="PS51192">
    <property type="entry name" value="HELICASE_ATP_BIND_1"/>
    <property type="match status" value="1"/>
</dbReference>
<keyword evidence="3" id="KW-0347">Helicase</keyword>
<accession>A0A7Z6N0H8</accession>
<evidence type="ECO:0000259" key="5">
    <source>
        <dbReference type="PROSITE" id="PS51192"/>
    </source>
</evidence>
<dbReference type="GO" id="GO:0016787">
    <property type="term" value="F:hydrolase activity"/>
    <property type="evidence" value="ECO:0007669"/>
    <property type="project" value="UniProtKB-KW"/>
</dbReference>